<feature type="transmembrane region" description="Helical" evidence="10">
    <location>
        <begin position="142"/>
        <end position="164"/>
    </location>
</feature>
<dbReference type="Gene3D" id="1.20.5.1930">
    <property type="match status" value="1"/>
</dbReference>
<feature type="region of interest" description="Disordered" evidence="9">
    <location>
        <begin position="1"/>
        <end position="38"/>
    </location>
</feature>
<dbReference type="GO" id="GO:0005524">
    <property type="term" value="F:ATP binding"/>
    <property type="evidence" value="ECO:0007669"/>
    <property type="project" value="UniProtKB-KW"/>
</dbReference>
<dbReference type="Pfam" id="PF07730">
    <property type="entry name" value="HisKA_3"/>
    <property type="match status" value="1"/>
</dbReference>
<dbReference type="GO" id="GO:0000155">
    <property type="term" value="F:phosphorelay sensor kinase activity"/>
    <property type="evidence" value="ECO:0007669"/>
    <property type="project" value="InterPro"/>
</dbReference>
<keyword evidence="5" id="KW-0547">Nucleotide-binding</keyword>
<sequence length="712" mass="76248">MTAPPSEYAGPAPRGPGRRHNASVTSTASSPPRTAGTPRPRWALLALPLLSLACFVLAILLDLRGPLPGGPLPFAEEPGWIYALNGVVLAGLAVVILFRDVHHGFGWALAWLGLFWALDGLAQSYVRAGLSSDEAWPGMTLALWFLLRFTSFLPVTIAVLLLIFPTGRFLPGRWGLAGTLSLGLMTAMCLLLIVAPSWGFPDVPVPAGVDLEPTTIPVPSDLAESIGSVLRALAVAAFSVPMATVVVRYRQARGIERDRMRWLLWAVIVMALVIAASTFFDVASLEIAMTFLIMVMPAGAMTVAIVAPHIVPIEELFGRTLVYGALSVVIVAVDLAFLAGLTTLLGDSLDQRQVVLLVLLLSAVLYAPLRHRLWRGVRRLVLGDRDNPYDAVAGLASTLETTDEGPGQLAAVARAVATAFGVSYVRVEVDRSGGERLIATHGVRPAETRTLPITYRDAEVGRLVLPARGLRSRLSRRDEQLLGDLVRQAATAARTSRLADELQDSRERLVVAREEERRRIRRDLHDGLGPALSGVVFRLESARLLVDRDPDAAVAHIEATSDHVQDVVADVRRLVHDLRPPALDDRGLVGALEQQAEAVSTDGLRVLVAAGDLGPLPAAVEVAAYRIAGEAVTNVVRHAHATTCAVRLEVRDSRLVVEVADDGVGIAEDVQAGVGLVSLRERASELGGRTKITCPEGGGTVVRAWLPMGRST</sequence>
<feature type="compositionally biased region" description="Polar residues" evidence="9">
    <location>
        <begin position="22"/>
        <end position="32"/>
    </location>
</feature>
<organism evidence="12 13">
    <name type="scientific">Nocardioides guangzhouensis</name>
    <dbReference type="NCBI Taxonomy" id="2497878"/>
    <lineage>
        <taxon>Bacteria</taxon>
        <taxon>Bacillati</taxon>
        <taxon>Actinomycetota</taxon>
        <taxon>Actinomycetes</taxon>
        <taxon>Propionibacteriales</taxon>
        <taxon>Nocardioidaceae</taxon>
        <taxon>Nocardioides</taxon>
    </lineage>
</organism>
<evidence type="ECO:0000256" key="1">
    <source>
        <dbReference type="ARBA" id="ARBA00000085"/>
    </source>
</evidence>
<feature type="transmembrane region" description="Helical" evidence="10">
    <location>
        <begin position="42"/>
        <end position="60"/>
    </location>
</feature>
<dbReference type="InterPro" id="IPR011712">
    <property type="entry name" value="Sig_transdc_His_kin_sub3_dim/P"/>
</dbReference>
<dbReference type="GO" id="GO:0046983">
    <property type="term" value="F:protein dimerization activity"/>
    <property type="evidence" value="ECO:0007669"/>
    <property type="project" value="InterPro"/>
</dbReference>
<feature type="transmembrane region" description="Helical" evidence="10">
    <location>
        <begin position="353"/>
        <end position="369"/>
    </location>
</feature>
<accession>A0A4Q4ZBN9</accession>
<dbReference type="Pfam" id="PF02518">
    <property type="entry name" value="HATPase_c"/>
    <property type="match status" value="1"/>
</dbReference>
<feature type="transmembrane region" description="Helical" evidence="10">
    <location>
        <begin position="229"/>
        <end position="250"/>
    </location>
</feature>
<comment type="catalytic activity">
    <reaction evidence="1">
        <text>ATP + protein L-histidine = ADP + protein N-phospho-L-histidine.</text>
        <dbReference type="EC" id="2.7.13.3"/>
    </reaction>
</comment>
<dbReference type="InterPro" id="IPR036890">
    <property type="entry name" value="HATPase_C_sf"/>
</dbReference>
<evidence type="ECO:0000256" key="4">
    <source>
        <dbReference type="ARBA" id="ARBA00022679"/>
    </source>
</evidence>
<evidence type="ECO:0000256" key="10">
    <source>
        <dbReference type="SAM" id="Phobius"/>
    </source>
</evidence>
<keyword evidence="7" id="KW-0067">ATP-binding</keyword>
<keyword evidence="10" id="KW-1133">Transmembrane helix</keyword>
<dbReference type="EC" id="2.7.13.3" evidence="2"/>
<protein>
    <recommendedName>
        <fullName evidence="2">histidine kinase</fullName>
        <ecNumber evidence="2">2.7.13.3</ecNumber>
    </recommendedName>
</protein>
<keyword evidence="8" id="KW-0902">Two-component regulatory system</keyword>
<dbReference type="GO" id="GO:0016020">
    <property type="term" value="C:membrane"/>
    <property type="evidence" value="ECO:0007669"/>
    <property type="project" value="InterPro"/>
</dbReference>
<dbReference type="PANTHER" id="PTHR24421:SF10">
    <property type="entry name" value="NITRATE_NITRITE SENSOR PROTEIN NARQ"/>
    <property type="match status" value="1"/>
</dbReference>
<dbReference type="SMART" id="SM00387">
    <property type="entry name" value="HATPase_c"/>
    <property type="match status" value="1"/>
</dbReference>
<dbReference type="Proteomes" id="UP000295198">
    <property type="component" value="Unassembled WGS sequence"/>
</dbReference>
<evidence type="ECO:0000256" key="3">
    <source>
        <dbReference type="ARBA" id="ARBA00022553"/>
    </source>
</evidence>
<keyword evidence="10" id="KW-0812">Transmembrane</keyword>
<dbReference type="InterPro" id="IPR050482">
    <property type="entry name" value="Sensor_HK_TwoCompSys"/>
</dbReference>
<name>A0A4Q4ZBN9_9ACTN</name>
<evidence type="ECO:0000256" key="2">
    <source>
        <dbReference type="ARBA" id="ARBA00012438"/>
    </source>
</evidence>
<keyword evidence="13" id="KW-1185">Reference proteome</keyword>
<feature type="transmembrane region" description="Helical" evidence="10">
    <location>
        <begin position="176"/>
        <end position="198"/>
    </location>
</feature>
<dbReference type="CDD" id="cd16917">
    <property type="entry name" value="HATPase_UhpB-NarQ-NarX-like"/>
    <property type="match status" value="1"/>
</dbReference>
<dbReference type="InterPro" id="IPR003594">
    <property type="entry name" value="HATPase_dom"/>
</dbReference>
<dbReference type="PROSITE" id="PS50109">
    <property type="entry name" value="HIS_KIN"/>
    <property type="match status" value="1"/>
</dbReference>
<evidence type="ECO:0000259" key="11">
    <source>
        <dbReference type="PROSITE" id="PS50109"/>
    </source>
</evidence>
<comment type="caution">
    <text evidence="12">The sequence shown here is derived from an EMBL/GenBank/DDBJ whole genome shotgun (WGS) entry which is preliminary data.</text>
</comment>
<evidence type="ECO:0000256" key="9">
    <source>
        <dbReference type="SAM" id="MobiDB-lite"/>
    </source>
</evidence>
<evidence type="ECO:0000256" key="5">
    <source>
        <dbReference type="ARBA" id="ARBA00022741"/>
    </source>
</evidence>
<dbReference type="Gene3D" id="3.30.565.10">
    <property type="entry name" value="Histidine kinase-like ATPase, C-terminal domain"/>
    <property type="match status" value="1"/>
</dbReference>
<evidence type="ECO:0000256" key="8">
    <source>
        <dbReference type="ARBA" id="ARBA00023012"/>
    </source>
</evidence>
<feature type="transmembrane region" description="Helical" evidence="10">
    <location>
        <begin position="80"/>
        <end position="98"/>
    </location>
</feature>
<feature type="transmembrane region" description="Helical" evidence="10">
    <location>
        <begin position="105"/>
        <end position="122"/>
    </location>
</feature>
<dbReference type="OrthoDB" id="227596at2"/>
<keyword evidence="3" id="KW-0597">Phosphoprotein</keyword>
<evidence type="ECO:0000256" key="7">
    <source>
        <dbReference type="ARBA" id="ARBA00022840"/>
    </source>
</evidence>
<dbReference type="InterPro" id="IPR005467">
    <property type="entry name" value="His_kinase_dom"/>
</dbReference>
<keyword evidence="6 12" id="KW-0418">Kinase</keyword>
<dbReference type="AlphaFoldDB" id="A0A4Q4ZBN9"/>
<evidence type="ECO:0000256" key="6">
    <source>
        <dbReference type="ARBA" id="ARBA00022777"/>
    </source>
</evidence>
<feature type="transmembrane region" description="Helical" evidence="10">
    <location>
        <begin position="262"/>
        <end position="281"/>
    </location>
</feature>
<evidence type="ECO:0000313" key="12">
    <source>
        <dbReference type="EMBL" id="RYP85332.1"/>
    </source>
</evidence>
<dbReference type="PANTHER" id="PTHR24421">
    <property type="entry name" value="NITRATE/NITRITE SENSOR PROTEIN NARX-RELATED"/>
    <property type="match status" value="1"/>
</dbReference>
<dbReference type="EMBL" id="SDKM01000017">
    <property type="protein sequence ID" value="RYP85332.1"/>
    <property type="molecule type" value="Genomic_DNA"/>
</dbReference>
<dbReference type="SUPFAM" id="SSF55874">
    <property type="entry name" value="ATPase domain of HSP90 chaperone/DNA topoisomerase II/histidine kinase"/>
    <property type="match status" value="1"/>
</dbReference>
<feature type="transmembrane region" description="Helical" evidence="10">
    <location>
        <begin position="287"/>
        <end position="308"/>
    </location>
</feature>
<keyword evidence="4" id="KW-0808">Transferase</keyword>
<keyword evidence="10" id="KW-0472">Membrane</keyword>
<feature type="domain" description="Histidine kinase" evidence="11">
    <location>
        <begin position="626"/>
        <end position="710"/>
    </location>
</feature>
<feature type="transmembrane region" description="Helical" evidence="10">
    <location>
        <begin position="320"/>
        <end position="341"/>
    </location>
</feature>
<evidence type="ECO:0000313" key="13">
    <source>
        <dbReference type="Proteomes" id="UP000295198"/>
    </source>
</evidence>
<reference evidence="12 13" key="1">
    <citation type="submission" date="2019-01" db="EMBL/GenBank/DDBJ databases">
        <title>Nocardioides guangzhouensis sp. nov., an actinobacterium isolated from soil.</title>
        <authorList>
            <person name="Fu Y."/>
            <person name="Cai Y."/>
            <person name="Lin Z."/>
            <person name="Chen P."/>
        </authorList>
    </citation>
    <scope>NUCLEOTIDE SEQUENCE [LARGE SCALE GENOMIC DNA]</scope>
    <source>
        <strain evidence="12 13">130</strain>
    </source>
</reference>
<gene>
    <name evidence="12" type="ORF">EKO23_12675</name>
</gene>
<proteinExistence type="predicted"/>